<keyword evidence="4" id="KW-0808">Transferase</keyword>
<dbReference type="CDD" id="cd06225">
    <property type="entry name" value="HAMP"/>
    <property type="match status" value="1"/>
</dbReference>
<evidence type="ECO:0000313" key="14">
    <source>
        <dbReference type="Proteomes" id="UP000326500"/>
    </source>
</evidence>
<evidence type="ECO:0000256" key="10">
    <source>
        <dbReference type="SAM" id="Phobius"/>
    </source>
</evidence>
<protein>
    <recommendedName>
        <fullName evidence="2">histidine kinase</fullName>
        <ecNumber evidence="2">2.7.13.3</ecNumber>
    </recommendedName>
</protein>
<reference evidence="13 14" key="1">
    <citation type="submission" date="2016-10" db="EMBL/GenBank/DDBJ databases">
        <authorList>
            <person name="Varghese N."/>
            <person name="Submissions S."/>
        </authorList>
    </citation>
    <scope>NUCLEOTIDE SEQUENCE [LARGE SCALE GENOMIC DNA]</scope>
    <source>
        <strain evidence="13 14">DSM 2373</strain>
    </source>
</reference>
<dbReference type="Gene3D" id="3.30.565.10">
    <property type="entry name" value="Histidine kinase-like ATPase, C-terminal domain"/>
    <property type="match status" value="1"/>
</dbReference>
<dbReference type="SUPFAM" id="SSF158472">
    <property type="entry name" value="HAMP domain-like"/>
    <property type="match status" value="1"/>
</dbReference>
<evidence type="ECO:0000256" key="4">
    <source>
        <dbReference type="ARBA" id="ARBA00022679"/>
    </source>
</evidence>
<dbReference type="Gene3D" id="6.10.340.10">
    <property type="match status" value="1"/>
</dbReference>
<dbReference type="EC" id="2.7.13.3" evidence="2"/>
<keyword evidence="10" id="KW-1133">Transmembrane helix</keyword>
<dbReference type="RefSeq" id="WP_066955630.1">
    <property type="nucleotide sequence ID" value="NZ_FNFT01000011.1"/>
</dbReference>
<dbReference type="InterPro" id="IPR003594">
    <property type="entry name" value="HATPase_dom"/>
</dbReference>
<dbReference type="CDD" id="cd00075">
    <property type="entry name" value="HATPase"/>
    <property type="match status" value="1"/>
</dbReference>
<dbReference type="SUPFAM" id="SSF55874">
    <property type="entry name" value="ATPase domain of HSP90 chaperone/DNA topoisomerase II/histidine kinase"/>
    <property type="match status" value="1"/>
</dbReference>
<evidence type="ECO:0000256" key="1">
    <source>
        <dbReference type="ARBA" id="ARBA00000085"/>
    </source>
</evidence>
<comment type="catalytic activity">
    <reaction evidence="1">
        <text>ATP + protein L-histidine = ADP + protein N-phospho-L-histidine.</text>
        <dbReference type="EC" id="2.7.13.3"/>
    </reaction>
</comment>
<evidence type="ECO:0000256" key="2">
    <source>
        <dbReference type="ARBA" id="ARBA00012438"/>
    </source>
</evidence>
<dbReference type="SMART" id="SM00387">
    <property type="entry name" value="HATPase_c"/>
    <property type="match status" value="1"/>
</dbReference>
<keyword evidence="5" id="KW-0547">Nucleotide-binding</keyword>
<keyword evidence="10" id="KW-0812">Transmembrane</keyword>
<dbReference type="Pfam" id="PF00672">
    <property type="entry name" value="HAMP"/>
    <property type="match status" value="1"/>
</dbReference>
<dbReference type="Proteomes" id="UP000326500">
    <property type="component" value="Unassembled WGS sequence"/>
</dbReference>
<dbReference type="AlphaFoldDB" id="A0A1G9BVB0"/>
<dbReference type="SMART" id="SM00304">
    <property type="entry name" value="HAMP"/>
    <property type="match status" value="1"/>
</dbReference>
<evidence type="ECO:0000313" key="13">
    <source>
        <dbReference type="EMBL" id="SDK43392.1"/>
    </source>
</evidence>
<dbReference type="InterPro" id="IPR036890">
    <property type="entry name" value="HATPase_C_sf"/>
</dbReference>
<dbReference type="GO" id="GO:0004673">
    <property type="term" value="F:protein histidine kinase activity"/>
    <property type="evidence" value="ECO:0007669"/>
    <property type="project" value="UniProtKB-EC"/>
</dbReference>
<feature type="domain" description="Histidine kinase" evidence="11">
    <location>
        <begin position="420"/>
        <end position="624"/>
    </location>
</feature>
<keyword evidence="9" id="KW-0175">Coiled coil</keyword>
<dbReference type="GO" id="GO:0007234">
    <property type="term" value="P:osmosensory signaling via phosphorelay pathway"/>
    <property type="evidence" value="ECO:0007669"/>
    <property type="project" value="TreeGrafter"/>
</dbReference>
<evidence type="ECO:0000256" key="9">
    <source>
        <dbReference type="SAM" id="Coils"/>
    </source>
</evidence>
<keyword evidence="6 13" id="KW-0418">Kinase</keyword>
<feature type="coiled-coil region" evidence="9">
    <location>
        <begin position="375"/>
        <end position="402"/>
    </location>
</feature>
<dbReference type="PRINTS" id="PR00344">
    <property type="entry name" value="BCTRLSENSOR"/>
</dbReference>
<keyword evidence="14" id="KW-1185">Reference proteome</keyword>
<accession>A0A1G9BVB0</accession>
<evidence type="ECO:0000259" key="11">
    <source>
        <dbReference type="PROSITE" id="PS50109"/>
    </source>
</evidence>
<dbReference type="PANTHER" id="PTHR42878:SF7">
    <property type="entry name" value="SENSOR HISTIDINE KINASE GLRK"/>
    <property type="match status" value="1"/>
</dbReference>
<dbReference type="InterPro" id="IPR003660">
    <property type="entry name" value="HAMP_dom"/>
</dbReference>
<keyword evidence="10" id="KW-0472">Membrane</keyword>
<evidence type="ECO:0000256" key="6">
    <source>
        <dbReference type="ARBA" id="ARBA00022777"/>
    </source>
</evidence>
<proteinExistence type="predicted"/>
<dbReference type="PANTHER" id="PTHR42878">
    <property type="entry name" value="TWO-COMPONENT HISTIDINE KINASE"/>
    <property type="match status" value="1"/>
</dbReference>
<name>A0A1G9BVB0_9EURY</name>
<dbReference type="GO" id="GO:0005524">
    <property type="term" value="F:ATP binding"/>
    <property type="evidence" value="ECO:0007669"/>
    <property type="project" value="UniProtKB-KW"/>
</dbReference>
<evidence type="ECO:0000256" key="3">
    <source>
        <dbReference type="ARBA" id="ARBA00022553"/>
    </source>
</evidence>
<dbReference type="GO" id="GO:0030295">
    <property type="term" value="F:protein kinase activator activity"/>
    <property type="evidence" value="ECO:0007669"/>
    <property type="project" value="TreeGrafter"/>
</dbReference>
<dbReference type="InterPro" id="IPR004358">
    <property type="entry name" value="Sig_transdc_His_kin-like_C"/>
</dbReference>
<organism evidence="13 14">
    <name type="scientific">Methanoculleus thermophilus</name>
    <dbReference type="NCBI Taxonomy" id="2200"/>
    <lineage>
        <taxon>Archaea</taxon>
        <taxon>Methanobacteriati</taxon>
        <taxon>Methanobacteriota</taxon>
        <taxon>Stenosarchaea group</taxon>
        <taxon>Methanomicrobia</taxon>
        <taxon>Methanomicrobiales</taxon>
        <taxon>Methanomicrobiaceae</taxon>
        <taxon>Methanoculleus</taxon>
    </lineage>
</organism>
<dbReference type="GO" id="GO:0000156">
    <property type="term" value="F:phosphorelay response regulator activity"/>
    <property type="evidence" value="ECO:0007669"/>
    <property type="project" value="TreeGrafter"/>
</dbReference>
<evidence type="ECO:0000259" key="12">
    <source>
        <dbReference type="PROSITE" id="PS50885"/>
    </source>
</evidence>
<feature type="domain" description="HAMP" evidence="12">
    <location>
        <begin position="328"/>
        <end position="380"/>
    </location>
</feature>
<dbReference type="PROSITE" id="PS50109">
    <property type="entry name" value="HIS_KIN"/>
    <property type="match status" value="1"/>
</dbReference>
<keyword evidence="7" id="KW-0067">ATP-binding</keyword>
<sequence length="624" mass="70239">MTSDRMPLPQEWPFAYTLIVAILLIVISTIGLLSVYDYLQAEERMTSDLNTLQSVTEKSIRESIVDVDTGLKLFDDSLNLRLQRGFSLFLEEYERSGWDPGEMDLAALKTELGGDMDLYVINETGVIVYTTYSPDLGLDFKEIPDFYDEITRMRLGDAFSPDRVVHDPETGQIRKYAYMPTPDHRYLLEIGLIPDALVEERNQLRSQESTQEFVTLNPYLDSIAVYDIFANPVNESDKPPDPATRALLTETIIPGRTDYEVREDGKQVRYLFIDLKDPDYPSDPSVVVELTYNTALIQSQLDRMLYYRAAVGLLAIVLSSAVIFLVARRLTRPIEEIIDDVDVIARGDLDHTIRVAASREVMRLERSINTMVASLKAAISRLRESEETIREYSEHLEEQVEARTAELQESTGRANLYLDIMTHDIKNATNTASLYADLLMEELEGEPRSYTEKVQKSLGKSVEIIRNVNTIRQIQEEATVLRPVALDPVIRAEIEHYPDVPIAYAGTTASVLADDLLPEVFTNLIGNAEKFSDPGGRITVRVEEHGDEVEVSVEDNGPGIPDEQKPHLFARFSGGDGAKSGRGLGLYICRMLIERYGGRIRADDRVSGRPEEGAAIRFTLKRAA</sequence>
<gene>
    <name evidence="13" type="ORF">SAMN04488571_11121</name>
</gene>
<feature type="transmembrane region" description="Helical" evidence="10">
    <location>
        <begin position="12"/>
        <end position="36"/>
    </location>
</feature>
<dbReference type="PROSITE" id="PS50885">
    <property type="entry name" value="HAMP"/>
    <property type="match status" value="1"/>
</dbReference>
<evidence type="ECO:0000256" key="8">
    <source>
        <dbReference type="ARBA" id="ARBA00023012"/>
    </source>
</evidence>
<dbReference type="Pfam" id="PF02518">
    <property type="entry name" value="HATPase_c"/>
    <property type="match status" value="1"/>
</dbReference>
<dbReference type="STRING" id="2200.GCA_001571405_00723"/>
<dbReference type="Gene3D" id="1.10.287.130">
    <property type="match status" value="1"/>
</dbReference>
<dbReference type="EMBL" id="FNFT01000011">
    <property type="protein sequence ID" value="SDK43392.1"/>
    <property type="molecule type" value="Genomic_DNA"/>
</dbReference>
<keyword evidence="3" id="KW-0597">Phosphoprotein</keyword>
<dbReference type="InterPro" id="IPR005467">
    <property type="entry name" value="His_kinase_dom"/>
</dbReference>
<dbReference type="InterPro" id="IPR050351">
    <property type="entry name" value="BphY/WalK/GraS-like"/>
</dbReference>
<dbReference type="OrthoDB" id="342253at2157"/>
<keyword evidence="8" id="KW-0902">Two-component regulatory system</keyword>
<evidence type="ECO:0000256" key="7">
    <source>
        <dbReference type="ARBA" id="ARBA00022840"/>
    </source>
</evidence>
<dbReference type="GO" id="GO:0016020">
    <property type="term" value="C:membrane"/>
    <property type="evidence" value="ECO:0007669"/>
    <property type="project" value="InterPro"/>
</dbReference>
<evidence type="ECO:0000256" key="5">
    <source>
        <dbReference type="ARBA" id="ARBA00022741"/>
    </source>
</evidence>
<feature type="transmembrane region" description="Helical" evidence="10">
    <location>
        <begin position="305"/>
        <end position="327"/>
    </location>
</feature>